<evidence type="ECO:0000256" key="4">
    <source>
        <dbReference type="RuleBase" id="RU361153"/>
    </source>
</evidence>
<keyword evidence="3 4" id="KW-0326">Glycosidase</keyword>
<dbReference type="Pfam" id="PF18564">
    <property type="entry name" value="Glyco_hydro_5_C"/>
    <property type="match status" value="1"/>
</dbReference>
<protein>
    <recommendedName>
        <fullName evidence="9">Endoglycosylceramidase</fullName>
    </recommendedName>
</protein>
<feature type="domain" description="Glycoside hydrolase family 5" evidence="5">
    <location>
        <begin position="49"/>
        <end position="365"/>
    </location>
</feature>
<dbReference type="EMBL" id="BAAAHH010000024">
    <property type="protein sequence ID" value="GAA0960725.1"/>
    <property type="molecule type" value="Genomic_DNA"/>
</dbReference>
<organism evidence="7 8">
    <name type="scientific">Actinocorallia libanotica</name>
    <dbReference type="NCBI Taxonomy" id="46162"/>
    <lineage>
        <taxon>Bacteria</taxon>
        <taxon>Bacillati</taxon>
        <taxon>Actinomycetota</taxon>
        <taxon>Actinomycetes</taxon>
        <taxon>Streptosporangiales</taxon>
        <taxon>Thermomonosporaceae</taxon>
        <taxon>Actinocorallia</taxon>
    </lineage>
</organism>
<comment type="similarity">
    <text evidence="1 4">Belongs to the glycosyl hydrolase 5 (cellulase A) family.</text>
</comment>
<keyword evidence="8" id="KW-1185">Reference proteome</keyword>
<evidence type="ECO:0000259" key="5">
    <source>
        <dbReference type="Pfam" id="PF00150"/>
    </source>
</evidence>
<evidence type="ECO:0000256" key="1">
    <source>
        <dbReference type="ARBA" id="ARBA00005641"/>
    </source>
</evidence>
<dbReference type="PANTHER" id="PTHR31308">
    <property type="match status" value="1"/>
</dbReference>
<evidence type="ECO:0000256" key="2">
    <source>
        <dbReference type="ARBA" id="ARBA00022801"/>
    </source>
</evidence>
<keyword evidence="2 4" id="KW-0378">Hydrolase</keyword>
<dbReference type="PANTHER" id="PTHR31308:SF3">
    <property type="entry name" value="ENDOGLYCOCERAMIDASE"/>
    <property type="match status" value="1"/>
</dbReference>
<dbReference type="InterPro" id="IPR017853">
    <property type="entry name" value="GH"/>
</dbReference>
<dbReference type="Pfam" id="PF00150">
    <property type="entry name" value="Cellulase"/>
    <property type="match status" value="1"/>
</dbReference>
<name>A0ABN1RNP1_9ACTN</name>
<accession>A0ABN1RNP1</accession>
<comment type="caution">
    <text evidence="7">The sequence shown here is derived from an EMBL/GenBank/DDBJ whole genome shotgun (WGS) entry which is preliminary data.</text>
</comment>
<dbReference type="RefSeq" id="WP_344243605.1">
    <property type="nucleotide sequence ID" value="NZ_BAAAHH010000024.1"/>
</dbReference>
<dbReference type="InterPro" id="IPR001547">
    <property type="entry name" value="Glyco_hydro_5"/>
</dbReference>
<feature type="domain" description="Glycoside hydrolase family 5 C-terminal" evidence="6">
    <location>
        <begin position="387"/>
        <end position="460"/>
    </location>
</feature>
<evidence type="ECO:0000256" key="3">
    <source>
        <dbReference type="ARBA" id="ARBA00023295"/>
    </source>
</evidence>
<reference evidence="7 8" key="1">
    <citation type="journal article" date="2019" name="Int. J. Syst. Evol. Microbiol.">
        <title>The Global Catalogue of Microorganisms (GCM) 10K type strain sequencing project: providing services to taxonomists for standard genome sequencing and annotation.</title>
        <authorList>
            <consortium name="The Broad Institute Genomics Platform"/>
            <consortium name="The Broad Institute Genome Sequencing Center for Infectious Disease"/>
            <person name="Wu L."/>
            <person name="Ma J."/>
        </authorList>
    </citation>
    <scope>NUCLEOTIDE SEQUENCE [LARGE SCALE GENOMIC DNA]</scope>
    <source>
        <strain evidence="7 8">JCM 10696</strain>
    </source>
</reference>
<dbReference type="Gene3D" id="3.20.20.80">
    <property type="entry name" value="Glycosidases"/>
    <property type="match status" value="1"/>
</dbReference>
<dbReference type="Gene3D" id="2.60.40.1180">
    <property type="entry name" value="Golgi alpha-mannosidase II"/>
    <property type="match status" value="1"/>
</dbReference>
<evidence type="ECO:0008006" key="9">
    <source>
        <dbReference type="Google" id="ProtNLM"/>
    </source>
</evidence>
<dbReference type="SUPFAM" id="SSF51445">
    <property type="entry name" value="(Trans)glycosidases"/>
    <property type="match status" value="1"/>
</dbReference>
<dbReference type="Proteomes" id="UP001500665">
    <property type="component" value="Unassembled WGS sequence"/>
</dbReference>
<evidence type="ECO:0000313" key="7">
    <source>
        <dbReference type="EMBL" id="GAA0960725.1"/>
    </source>
</evidence>
<evidence type="ECO:0000313" key="8">
    <source>
        <dbReference type="Proteomes" id="UP001500665"/>
    </source>
</evidence>
<evidence type="ECO:0000259" key="6">
    <source>
        <dbReference type="Pfam" id="PF18564"/>
    </source>
</evidence>
<dbReference type="InterPro" id="IPR052066">
    <property type="entry name" value="Glycosphingolipid_Hydrolases"/>
</dbReference>
<proteinExistence type="inferred from homology"/>
<sequence>MRRSSRLVLAGALGLTLALGAYTLDGWGREAGNGVAPRFVTDAQGRSLILHGLNTQSSAKSAPDGVPTAYDEEFVEAERDLLGSNVVRFLLQWRSLEPAPGRYDEAYLDRVDSWVRWYAERDILVLLDMHQDIYGPAVNGNGAPAWATKDDGLPAPAQDPWELGYVQPGTMRAFDHFWNTTGEHPELRGHYARAWAHVAKRFADDPAVLGYDLMNEPWGGSLPGLPFERGPLSDLYQRTTDEIRKVDRNKWIFVEPRAVGVNWGLASGLRPIEDPAEKIGYAPHLYPLPLDLGNGYTGSDRARIDRTLNAWRDTVTATARRQNAPIVLGEYGLDATKPGALDFVDAVSRLTDEMHAGRIYWSSDPSDWSPWTADRKLSALGGRLAAPYPRAVPGTPLTNTWDPETRTLKLVYAADPDVKAPVEFWLPSEGTVTGGTGTWDEESGLLTVEAPATGTQTLTVTLK</sequence>
<dbReference type="InterPro" id="IPR041036">
    <property type="entry name" value="GH5_C"/>
</dbReference>
<dbReference type="InterPro" id="IPR013780">
    <property type="entry name" value="Glyco_hydro_b"/>
</dbReference>
<gene>
    <name evidence="7" type="ORF">GCM10009550_52300</name>
</gene>